<protein>
    <recommendedName>
        <fullName evidence="3">AbiEi antitoxin C-terminal domain-containing protein</fullName>
    </recommendedName>
</protein>
<dbReference type="Proteomes" id="UP000179266">
    <property type="component" value="Unassembled WGS sequence"/>
</dbReference>
<comment type="caution">
    <text evidence="1">The sequence shown here is derived from an EMBL/GenBank/DDBJ whole genome shotgun (WGS) entry which is preliminary data.</text>
</comment>
<sequence>MKKQRSIDIIRFLPSLFRYADVAKCTGYPNVFLTRAIAMGYVIRVMRGAYLNMFKTAPGIEEVACYLRAPAYISCEWALHYHHIILQAPSVCTTITLSTSVGNRYKVNYKGTVIEYSKLSDKLFFGFESHEGFNLAYPEKALLDVVYLRKKIPFQDELEIKPLDMNRLNKFAAIFPKTIQRIMKKGINFSFPEQN</sequence>
<dbReference type="AlphaFoldDB" id="A0A1F7S6N0"/>
<organism evidence="1 2">
    <name type="scientific">Candidatus Schekmanbacteria bacterium RBG_13_48_7</name>
    <dbReference type="NCBI Taxonomy" id="1817878"/>
    <lineage>
        <taxon>Bacteria</taxon>
        <taxon>Candidatus Schekmaniibacteriota</taxon>
    </lineage>
</organism>
<proteinExistence type="predicted"/>
<evidence type="ECO:0008006" key="3">
    <source>
        <dbReference type="Google" id="ProtNLM"/>
    </source>
</evidence>
<name>A0A1F7S6N0_9BACT</name>
<gene>
    <name evidence="1" type="ORF">A2161_00225</name>
</gene>
<accession>A0A1F7S6N0</accession>
<dbReference type="EMBL" id="MGDD01000025">
    <property type="protein sequence ID" value="OGL48924.1"/>
    <property type="molecule type" value="Genomic_DNA"/>
</dbReference>
<evidence type="ECO:0000313" key="2">
    <source>
        <dbReference type="Proteomes" id="UP000179266"/>
    </source>
</evidence>
<evidence type="ECO:0000313" key="1">
    <source>
        <dbReference type="EMBL" id="OGL48924.1"/>
    </source>
</evidence>
<reference evidence="1 2" key="1">
    <citation type="journal article" date="2016" name="Nat. Commun.">
        <title>Thousands of microbial genomes shed light on interconnected biogeochemical processes in an aquifer system.</title>
        <authorList>
            <person name="Anantharaman K."/>
            <person name="Brown C.T."/>
            <person name="Hug L.A."/>
            <person name="Sharon I."/>
            <person name="Castelle C.J."/>
            <person name="Probst A.J."/>
            <person name="Thomas B.C."/>
            <person name="Singh A."/>
            <person name="Wilkins M.J."/>
            <person name="Karaoz U."/>
            <person name="Brodie E.L."/>
            <person name="Williams K.H."/>
            <person name="Hubbard S.S."/>
            <person name="Banfield J.F."/>
        </authorList>
    </citation>
    <scope>NUCLEOTIDE SEQUENCE [LARGE SCALE GENOMIC DNA]</scope>
</reference>